<dbReference type="InterPro" id="IPR001041">
    <property type="entry name" value="2Fe-2S_ferredoxin-type"/>
</dbReference>
<dbReference type="Proteomes" id="UP000319557">
    <property type="component" value="Chromosome"/>
</dbReference>
<dbReference type="InterPro" id="IPR008333">
    <property type="entry name" value="Cbr1-like_FAD-bd_dom"/>
</dbReference>
<evidence type="ECO:0000256" key="2">
    <source>
        <dbReference type="ARBA" id="ARBA00022630"/>
    </source>
</evidence>
<keyword evidence="6 13" id="KW-0560">Oxidoreductase</keyword>
<dbReference type="InterPro" id="IPR017938">
    <property type="entry name" value="Riboflavin_synthase-like_b-brl"/>
</dbReference>
<dbReference type="GO" id="GO:0008941">
    <property type="term" value="F:nitric oxide dioxygenase NAD(P)H activity"/>
    <property type="evidence" value="ECO:0007669"/>
    <property type="project" value="UniProtKB-EC"/>
</dbReference>
<dbReference type="PROSITE" id="PS51384">
    <property type="entry name" value="FAD_FR"/>
    <property type="match status" value="1"/>
</dbReference>
<comment type="cofactor">
    <cofactor evidence="1">
        <name>FAD</name>
        <dbReference type="ChEBI" id="CHEBI:57692"/>
    </cofactor>
</comment>
<evidence type="ECO:0000256" key="3">
    <source>
        <dbReference type="ARBA" id="ARBA00022714"/>
    </source>
</evidence>
<dbReference type="Gene3D" id="3.10.20.30">
    <property type="match status" value="1"/>
</dbReference>
<dbReference type="GO" id="GO:0046872">
    <property type="term" value="F:metal ion binding"/>
    <property type="evidence" value="ECO:0007669"/>
    <property type="project" value="UniProtKB-KW"/>
</dbReference>
<dbReference type="PANTHER" id="PTHR47354:SF8">
    <property type="entry name" value="1,2-PHENYLACETYL-COA EPOXIDASE, SUBUNIT E"/>
    <property type="match status" value="1"/>
</dbReference>
<evidence type="ECO:0000256" key="8">
    <source>
        <dbReference type="ARBA" id="ARBA00023014"/>
    </source>
</evidence>
<dbReference type="AlphaFoldDB" id="A0A517M1S6"/>
<dbReference type="Pfam" id="PF00970">
    <property type="entry name" value="FAD_binding_6"/>
    <property type="match status" value="1"/>
</dbReference>
<dbReference type="PRINTS" id="PR00410">
    <property type="entry name" value="PHEHYDRXLASE"/>
</dbReference>
<keyword evidence="3" id="KW-0001">2Fe-2S</keyword>
<keyword evidence="10" id="KW-1133">Transmembrane helix</keyword>
<dbReference type="GO" id="GO:0050660">
    <property type="term" value="F:flavin adenine dinucleotide binding"/>
    <property type="evidence" value="ECO:0007669"/>
    <property type="project" value="TreeGrafter"/>
</dbReference>
<keyword evidence="10" id="KW-0472">Membrane</keyword>
<evidence type="ECO:0000256" key="7">
    <source>
        <dbReference type="ARBA" id="ARBA00023004"/>
    </source>
</evidence>
<protein>
    <submittedName>
        <fullName evidence="13">Flavohemoprotein</fullName>
        <ecNumber evidence="13">1.14.12.17</ecNumber>
    </submittedName>
</protein>
<feature type="domain" description="FAD-binding FR-type" evidence="12">
    <location>
        <begin position="123"/>
        <end position="229"/>
    </location>
</feature>
<dbReference type="KEGG" id="ruv:EC9_30260"/>
<dbReference type="Gene3D" id="3.40.50.80">
    <property type="entry name" value="Nucleotide-binding domain of ferredoxin-NADP reductase (FNR) module"/>
    <property type="match status" value="1"/>
</dbReference>
<dbReference type="InterPro" id="IPR050415">
    <property type="entry name" value="MRET"/>
</dbReference>
<dbReference type="InterPro" id="IPR001433">
    <property type="entry name" value="OxRdtase_FAD/NAD-bd"/>
</dbReference>
<dbReference type="SUPFAM" id="SSF54292">
    <property type="entry name" value="2Fe-2S ferredoxin-like"/>
    <property type="match status" value="1"/>
</dbReference>
<keyword evidence="4" id="KW-0479">Metal-binding</keyword>
<evidence type="ECO:0000256" key="5">
    <source>
        <dbReference type="ARBA" id="ARBA00022827"/>
    </source>
</evidence>
<name>A0A517M1S6_9BACT</name>
<dbReference type="InterPro" id="IPR012675">
    <property type="entry name" value="Beta-grasp_dom_sf"/>
</dbReference>
<feature type="transmembrane region" description="Helical" evidence="10">
    <location>
        <begin position="60"/>
        <end position="81"/>
    </location>
</feature>
<dbReference type="SUPFAM" id="SSF52343">
    <property type="entry name" value="Ferredoxin reductase-like, C-terminal NADP-linked domain"/>
    <property type="match status" value="1"/>
</dbReference>
<dbReference type="InterPro" id="IPR036010">
    <property type="entry name" value="2Fe-2S_ferredoxin-like_sf"/>
</dbReference>
<evidence type="ECO:0000256" key="6">
    <source>
        <dbReference type="ARBA" id="ARBA00023002"/>
    </source>
</evidence>
<dbReference type="PROSITE" id="PS00197">
    <property type="entry name" value="2FE2S_FER_1"/>
    <property type="match status" value="1"/>
</dbReference>
<feature type="region of interest" description="Disordered" evidence="9">
    <location>
        <begin position="1"/>
        <end position="24"/>
    </location>
</feature>
<dbReference type="EC" id="1.14.12.17" evidence="13"/>
<accession>A0A517M1S6</accession>
<reference evidence="13 14" key="1">
    <citation type="submission" date="2019-02" db="EMBL/GenBank/DDBJ databases">
        <title>Deep-cultivation of Planctomycetes and their phenomic and genomic characterization uncovers novel biology.</title>
        <authorList>
            <person name="Wiegand S."/>
            <person name="Jogler M."/>
            <person name="Boedeker C."/>
            <person name="Pinto D."/>
            <person name="Vollmers J."/>
            <person name="Rivas-Marin E."/>
            <person name="Kohn T."/>
            <person name="Peeters S.H."/>
            <person name="Heuer A."/>
            <person name="Rast P."/>
            <person name="Oberbeckmann S."/>
            <person name="Bunk B."/>
            <person name="Jeske O."/>
            <person name="Meyerdierks A."/>
            <person name="Storesund J.E."/>
            <person name="Kallscheuer N."/>
            <person name="Luecker S."/>
            <person name="Lage O.M."/>
            <person name="Pohl T."/>
            <person name="Merkel B.J."/>
            <person name="Hornburger P."/>
            <person name="Mueller R.-W."/>
            <person name="Bruemmer F."/>
            <person name="Labrenz M."/>
            <person name="Spormann A.M."/>
            <person name="Op den Camp H."/>
            <person name="Overmann J."/>
            <person name="Amann R."/>
            <person name="Jetten M.S.M."/>
            <person name="Mascher T."/>
            <person name="Medema M.H."/>
            <person name="Devos D.P."/>
            <person name="Kaster A.-K."/>
            <person name="Ovreas L."/>
            <person name="Rohde M."/>
            <person name="Galperin M.Y."/>
            <person name="Jogler C."/>
        </authorList>
    </citation>
    <scope>NUCLEOTIDE SEQUENCE [LARGE SCALE GENOMIC DNA]</scope>
    <source>
        <strain evidence="13 14">EC9</strain>
    </source>
</reference>
<dbReference type="InterPro" id="IPR017927">
    <property type="entry name" value="FAD-bd_FR_type"/>
</dbReference>
<dbReference type="Pfam" id="PF00111">
    <property type="entry name" value="Fer2"/>
    <property type="match status" value="1"/>
</dbReference>
<keyword evidence="14" id="KW-1185">Reference proteome</keyword>
<dbReference type="Pfam" id="PF00175">
    <property type="entry name" value="NAD_binding_1"/>
    <property type="match status" value="1"/>
</dbReference>
<keyword evidence="10" id="KW-0812">Transmembrane</keyword>
<dbReference type="Gene3D" id="2.40.30.10">
    <property type="entry name" value="Translation factors"/>
    <property type="match status" value="1"/>
</dbReference>
<gene>
    <name evidence="13" type="primary">hmp_2</name>
    <name evidence="13" type="ORF">EC9_30260</name>
</gene>
<dbReference type="PROSITE" id="PS51085">
    <property type="entry name" value="2FE2S_FER_2"/>
    <property type="match status" value="1"/>
</dbReference>
<keyword evidence="5" id="KW-0274">FAD</keyword>
<evidence type="ECO:0000259" key="11">
    <source>
        <dbReference type="PROSITE" id="PS51085"/>
    </source>
</evidence>
<keyword evidence="7" id="KW-0408">Iron</keyword>
<dbReference type="CDD" id="cd00207">
    <property type="entry name" value="fer2"/>
    <property type="match status" value="1"/>
</dbReference>
<dbReference type="InterPro" id="IPR039261">
    <property type="entry name" value="FNR_nucleotide-bd"/>
</dbReference>
<proteinExistence type="predicted"/>
<dbReference type="OrthoDB" id="9801223at2"/>
<dbReference type="GO" id="GO:0051537">
    <property type="term" value="F:2 iron, 2 sulfur cluster binding"/>
    <property type="evidence" value="ECO:0007669"/>
    <property type="project" value="UniProtKB-KW"/>
</dbReference>
<evidence type="ECO:0000256" key="4">
    <source>
        <dbReference type="ARBA" id="ARBA00022723"/>
    </source>
</evidence>
<evidence type="ECO:0000259" key="12">
    <source>
        <dbReference type="PROSITE" id="PS51384"/>
    </source>
</evidence>
<dbReference type="EMBL" id="CP036261">
    <property type="protein sequence ID" value="QDS88831.1"/>
    <property type="molecule type" value="Genomic_DNA"/>
</dbReference>
<evidence type="ECO:0000256" key="10">
    <source>
        <dbReference type="SAM" id="Phobius"/>
    </source>
</evidence>
<evidence type="ECO:0000313" key="14">
    <source>
        <dbReference type="Proteomes" id="UP000319557"/>
    </source>
</evidence>
<keyword evidence="8" id="KW-0411">Iron-sulfur</keyword>
<sequence>MGSSRIAAATNYDQAPREAPHPRRHCPAICRVSAKTIGWNRRRTHAPNKRSPWETFMDSMLMIIGIITILAVIAQLIGLATGTATAHQRLRAHWRDWCSRADSQLADQVVAADRSRPFSPAWTGWRSLRVVHTEMVSADCKTFVFADPDGTPMPSFVPGQFLMVGRVDEPGAAPVAARCYSLSDAPSPTHLQITVKRIDGGQVSAWLHDTISVGDTVQARAPGGRFVLDIQRTDLVVGIAAGVGITPMASMAKYVTKMQPGRSVIVFLSARDGAHCPMVDELRELERKTPYFTLVVLQSRPQPGDHFDLKGRLSIEIISRVVSQPVGSYYLCGPPEFMTSLSDALIQWGVPEDSVSFESFGGPKPQAAVVEGEASQPIPVEFRKSGKKLSFNAADGNLLDAAEKAGVQMDADCRAGACGTCLKKLLKGKVQYDQAPSFSPIAEDECLPCVARPSEETIVDA</sequence>
<keyword evidence="2" id="KW-0285">Flavoprotein</keyword>
<dbReference type="PANTHER" id="PTHR47354">
    <property type="entry name" value="NADH OXIDOREDUCTASE HCR"/>
    <property type="match status" value="1"/>
</dbReference>
<feature type="domain" description="2Fe-2S ferredoxin-type" evidence="11">
    <location>
        <begin position="376"/>
        <end position="461"/>
    </location>
</feature>
<dbReference type="SUPFAM" id="SSF63380">
    <property type="entry name" value="Riboflavin synthase domain-like"/>
    <property type="match status" value="1"/>
</dbReference>
<dbReference type="InterPro" id="IPR006058">
    <property type="entry name" value="2Fe2S_fd_BS"/>
</dbReference>
<evidence type="ECO:0000256" key="1">
    <source>
        <dbReference type="ARBA" id="ARBA00001974"/>
    </source>
</evidence>
<evidence type="ECO:0000256" key="9">
    <source>
        <dbReference type="SAM" id="MobiDB-lite"/>
    </source>
</evidence>
<organism evidence="13 14">
    <name type="scientific">Rosistilla ulvae</name>
    <dbReference type="NCBI Taxonomy" id="1930277"/>
    <lineage>
        <taxon>Bacteria</taxon>
        <taxon>Pseudomonadati</taxon>
        <taxon>Planctomycetota</taxon>
        <taxon>Planctomycetia</taxon>
        <taxon>Pirellulales</taxon>
        <taxon>Pirellulaceae</taxon>
        <taxon>Rosistilla</taxon>
    </lineage>
</organism>
<dbReference type="CDD" id="cd06184">
    <property type="entry name" value="flavohem_like_fad_nad_binding"/>
    <property type="match status" value="1"/>
</dbReference>
<evidence type="ECO:0000313" key="13">
    <source>
        <dbReference type="EMBL" id="QDS88831.1"/>
    </source>
</evidence>